<dbReference type="Proteomes" id="UP000054826">
    <property type="component" value="Unassembled WGS sequence"/>
</dbReference>
<dbReference type="Proteomes" id="UP000054632">
    <property type="component" value="Unassembled WGS sequence"/>
</dbReference>
<protein>
    <submittedName>
        <fullName evidence="1">Uncharacterized protein</fullName>
    </submittedName>
</protein>
<proteinExistence type="predicted"/>
<name>A0A0V1EY93_TRIPS</name>
<dbReference type="EMBL" id="JYDV01000001">
    <property type="protein sequence ID" value="KRZ46330.1"/>
    <property type="molecule type" value="Genomic_DNA"/>
</dbReference>
<sequence>MPLENFWVKLQAECYKISSQSLPLSINIPDFHLHFLDISSQTESRILIHVKRLKSILTFTWRGYQPPDCAQTSRSQQLQIKQWEEVIGFVLHSLRTWLLTATYATPHERLFGYQRQTPTGTFLPTWLTTPRIALMA</sequence>
<evidence type="ECO:0000313" key="1">
    <source>
        <dbReference type="EMBL" id="KRY78673.1"/>
    </source>
</evidence>
<accession>A0A0V1EY93</accession>
<evidence type="ECO:0000313" key="2">
    <source>
        <dbReference type="EMBL" id="KRZ46330.1"/>
    </source>
</evidence>
<dbReference type="AlphaFoldDB" id="A0A0V1EY93"/>
<gene>
    <name evidence="1" type="ORF">T4A_5560</name>
    <name evidence="2" type="ORF">T4C_6970</name>
</gene>
<reference evidence="3 4" key="1">
    <citation type="submission" date="2015-01" db="EMBL/GenBank/DDBJ databases">
        <title>Evolution of Trichinella species and genotypes.</title>
        <authorList>
            <person name="Korhonen P.K."/>
            <person name="Edoardo P."/>
            <person name="Giuseppe L.R."/>
            <person name="Gasser R.B."/>
        </authorList>
    </citation>
    <scope>NUCLEOTIDE SEQUENCE [LARGE SCALE GENOMIC DNA]</scope>
    <source>
        <strain evidence="1">ISS13</strain>
        <strain evidence="2">ISS176</strain>
    </source>
</reference>
<organism evidence="1 3">
    <name type="scientific">Trichinella pseudospiralis</name>
    <name type="common">Parasitic roundworm</name>
    <dbReference type="NCBI Taxonomy" id="6337"/>
    <lineage>
        <taxon>Eukaryota</taxon>
        <taxon>Metazoa</taxon>
        <taxon>Ecdysozoa</taxon>
        <taxon>Nematoda</taxon>
        <taxon>Enoplea</taxon>
        <taxon>Dorylaimia</taxon>
        <taxon>Trichinellida</taxon>
        <taxon>Trichinellidae</taxon>
        <taxon>Trichinella</taxon>
    </lineage>
</organism>
<comment type="caution">
    <text evidence="1">The sequence shown here is derived from an EMBL/GenBank/DDBJ whole genome shotgun (WGS) entry which is preliminary data.</text>
</comment>
<dbReference type="EMBL" id="JYDR01000003">
    <property type="protein sequence ID" value="KRY78673.1"/>
    <property type="molecule type" value="Genomic_DNA"/>
</dbReference>
<evidence type="ECO:0000313" key="4">
    <source>
        <dbReference type="Proteomes" id="UP000054826"/>
    </source>
</evidence>
<evidence type="ECO:0000313" key="3">
    <source>
        <dbReference type="Proteomes" id="UP000054632"/>
    </source>
</evidence>